<keyword evidence="1" id="KW-0812">Transmembrane</keyword>
<evidence type="ECO:0000313" key="3">
    <source>
        <dbReference type="Proteomes" id="UP000317122"/>
    </source>
</evidence>
<reference evidence="2 3" key="1">
    <citation type="journal article" date="2015" name="Stand. Genomic Sci.">
        <title>Genomic Encyclopedia of Bacterial and Archaeal Type Strains, Phase III: the genomes of soil and plant-associated and newly described type strains.</title>
        <authorList>
            <person name="Whitman W.B."/>
            <person name="Woyke T."/>
            <person name="Klenk H.P."/>
            <person name="Zhou Y."/>
            <person name="Lilburn T.G."/>
            <person name="Beck B.J."/>
            <person name="De Vos P."/>
            <person name="Vandamme P."/>
            <person name="Eisen J.A."/>
            <person name="Garrity G."/>
            <person name="Hugenholtz P."/>
            <person name="Kyrpides N.C."/>
        </authorList>
    </citation>
    <scope>NUCLEOTIDE SEQUENCE [LARGE SCALE GENOMIC DNA]</scope>
    <source>
        <strain evidence="2 3">CGMCC 1.2546</strain>
    </source>
</reference>
<dbReference type="AlphaFoldDB" id="A0A562N450"/>
<dbReference type="RefSeq" id="WP_145721650.1">
    <property type="nucleotide sequence ID" value="NZ_BSPF01000015.1"/>
</dbReference>
<comment type="caution">
    <text evidence="2">The sequence shown here is derived from an EMBL/GenBank/DDBJ whole genome shotgun (WGS) entry which is preliminary data.</text>
</comment>
<organism evidence="2 3">
    <name type="scientific">Mesorhizobium tianshanense</name>
    <dbReference type="NCBI Taxonomy" id="39844"/>
    <lineage>
        <taxon>Bacteria</taxon>
        <taxon>Pseudomonadati</taxon>
        <taxon>Pseudomonadota</taxon>
        <taxon>Alphaproteobacteria</taxon>
        <taxon>Hyphomicrobiales</taxon>
        <taxon>Phyllobacteriaceae</taxon>
        <taxon>Mesorhizobium</taxon>
    </lineage>
</organism>
<sequence>MNENPKLMLACVALTLFCGVAAIAIAMFCPTGDPSPLLASLQNVLVTTFGLGVTAFLFKALGG</sequence>
<gene>
    <name evidence="2" type="ORF">IQ26_05668</name>
</gene>
<evidence type="ECO:0000256" key="1">
    <source>
        <dbReference type="SAM" id="Phobius"/>
    </source>
</evidence>
<evidence type="ECO:0000313" key="2">
    <source>
        <dbReference type="EMBL" id="TWI26972.1"/>
    </source>
</evidence>
<accession>A0A562N450</accession>
<name>A0A562N450_9HYPH</name>
<keyword evidence="1" id="KW-1133">Transmembrane helix</keyword>
<protein>
    <submittedName>
        <fullName evidence="2">Uncharacterized protein</fullName>
    </submittedName>
</protein>
<feature type="transmembrane region" description="Helical" evidence="1">
    <location>
        <begin position="36"/>
        <end position="58"/>
    </location>
</feature>
<keyword evidence="1" id="KW-0472">Membrane</keyword>
<dbReference type="EMBL" id="VLKT01000044">
    <property type="protein sequence ID" value="TWI26972.1"/>
    <property type="molecule type" value="Genomic_DNA"/>
</dbReference>
<keyword evidence="3" id="KW-1185">Reference proteome</keyword>
<dbReference type="Proteomes" id="UP000317122">
    <property type="component" value="Unassembled WGS sequence"/>
</dbReference>
<proteinExistence type="predicted"/>
<dbReference type="OrthoDB" id="9940048at2"/>